<dbReference type="EMBL" id="QICS01000002">
    <property type="protein sequence ID" value="PXV93787.1"/>
    <property type="molecule type" value="Genomic_DNA"/>
</dbReference>
<reference evidence="1 2" key="1">
    <citation type="submission" date="2018-05" db="EMBL/GenBank/DDBJ databases">
        <title>Genomic Encyclopedia of Type Strains, Phase IV (KMG-IV): sequencing the most valuable type-strain genomes for metagenomic binning, comparative biology and taxonomic classification.</title>
        <authorList>
            <person name="Goeker M."/>
        </authorList>
    </citation>
    <scope>NUCLEOTIDE SEQUENCE [LARGE SCALE GENOMIC DNA]</scope>
    <source>
        <strain evidence="1 2">DSM 28816</strain>
    </source>
</reference>
<dbReference type="Gene3D" id="3.60.10.10">
    <property type="entry name" value="Endonuclease/exonuclease/phosphatase"/>
    <property type="match status" value="1"/>
</dbReference>
<dbReference type="AlphaFoldDB" id="A0A318EQQ8"/>
<dbReference type="InterPro" id="IPR036691">
    <property type="entry name" value="Endo/exonu/phosph_ase_sf"/>
</dbReference>
<accession>A0A318EQQ8</accession>
<proteinExistence type="predicted"/>
<evidence type="ECO:0008006" key="3">
    <source>
        <dbReference type="Google" id="ProtNLM"/>
    </source>
</evidence>
<name>A0A318EQQ8_9FIRM</name>
<protein>
    <recommendedName>
        <fullName evidence="3">Endonuclease/exonuclease/phosphatase family protein</fullName>
    </recommendedName>
</protein>
<evidence type="ECO:0000313" key="1">
    <source>
        <dbReference type="EMBL" id="PXV93787.1"/>
    </source>
</evidence>
<dbReference type="RefSeq" id="WP_110290637.1">
    <property type="nucleotide sequence ID" value="NZ_QICS01000002.1"/>
</dbReference>
<comment type="caution">
    <text evidence="1">The sequence shown here is derived from an EMBL/GenBank/DDBJ whole genome shotgun (WGS) entry which is preliminary data.</text>
</comment>
<evidence type="ECO:0000313" key="2">
    <source>
        <dbReference type="Proteomes" id="UP000247523"/>
    </source>
</evidence>
<dbReference type="Proteomes" id="UP000247523">
    <property type="component" value="Unassembled WGS sequence"/>
</dbReference>
<dbReference type="SUPFAM" id="SSF56219">
    <property type="entry name" value="DNase I-like"/>
    <property type="match status" value="1"/>
</dbReference>
<sequence>MPVSSSLKIMEWNLHFQSKKAEIADFVKDRVKSQDVAIFTEIVKSASVLALMNELNEFNFYESCNTEGNQIIIAVRRNIKVSRVISKIPNVAIYNAPNLLHVEIMIDGIKYQIIGVRIRIDDGSEDDYRDRNKQFEYLVNYLSDLENIIVSGDFNNSYIRGDLSENYSNVKKLYEKNYKGELLCTRFFNYHMMKEMLGENVNVFTPEDKYSWGLKYKDGEFDYGYIRNDHLIASKTIIVEKYDYDWNFVCENEDTYKVMKLRKDGIMEVAAGYPDHAVLYVEIRI</sequence>
<gene>
    <name evidence="1" type="ORF">C8E03_102562</name>
</gene>
<organism evidence="1 2">
    <name type="scientific">Lachnotalea glycerini</name>
    <dbReference type="NCBI Taxonomy" id="1763509"/>
    <lineage>
        <taxon>Bacteria</taxon>
        <taxon>Bacillati</taxon>
        <taxon>Bacillota</taxon>
        <taxon>Clostridia</taxon>
        <taxon>Lachnospirales</taxon>
        <taxon>Lachnospiraceae</taxon>
        <taxon>Lachnotalea</taxon>
    </lineage>
</organism>